<name>A0A1G7RKV5_9BACL</name>
<dbReference type="AlphaFoldDB" id="A0A1G7RKV5"/>
<organism evidence="3 4">
    <name type="scientific">Fontibacillus panacisegetis</name>
    <dbReference type="NCBI Taxonomy" id="670482"/>
    <lineage>
        <taxon>Bacteria</taxon>
        <taxon>Bacillati</taxon>
        <taxon>Bacillota</taxon>
        <taxon>Bacilli</taxon>
        <taxon>Bacillales</taxon>
        <taxon>Paenibacillaceae</taxon>
        <taxon>Fontibacillus</taxon>
    </lineage>
</organism>
<protein>
    <recommendedName>
        <fullName evidence="2">F5/8 type C domain-containing protein</fullName>
    </recommendedName>
</protein>
<accession>A0A1G7RKV5</accession>
<feature type="domain" description="F5/8 type C" evidence="2">
    <location>
        <begin position="50"/>
        <end position="171"/>
    </location>
</feature>
<feature type="chain" id="PRO_5038707675" description="F5/8 type C domain-containing protein" evidence="1">
    <location>
        <begin position="26"/>
        <end position="175"/>
    </location>
</feature>
<dbReference type="EMBL" id="FNBG01000026">
    <property type="protein sequence ID" value="SDG11335.1"/>
    <property type="molecule type" value="Genomic_DNA"/>
</dbReference>
<dbReference type="Gene3D" id="2.60.120.260">
    <property type="entry name" value="Galactose-binding domain-like"/>
    <property type="match status" value="1"/>
</dbReference>
<dbReference type="STRING" id="670482.SAMN04488542_12648"/>
<sequence length="175" mass="19529">MKKKSFTLFASLLITAAISTVTVSASGDIVPTMTSNTTYTGTGYLGGYAYASSEWAFHEAYKAFDDDNSTYWSSSSGSYGELHFQLFGVKKVTSYTLRTSSQDVSHAPKDWTFEGFNLSEGKWVVLDQVSGYLSYPNYTHTRTFPNTKNYDRYRIKVTANNGAYSTSIAEVQMFE</sequence>
<evidence type="ECO:0000313" key="3">
    <source>
        <dbReference type="EMBL" id="SDG11335.1"/>
    </source>
</evidence>
<dbReference type="InterPro" id="IPR008979">
    <property type="entry name" value="Galactose-bd-like_sf"/>
</dbReference>
<feature type="signal peptide" evidence="1">
    <location>
        <begin position="1"/>
        <end position="25"/>
    </location>
</feature>
<dbReference type="InterPro" id="IPR000421">
    <property type="entry name" value="FA58C"/>
</dbReference>
<dbReference type="Proteomes" id="UP000198972">
    <property type="component" value="Unassembled WGS sequence"/>
</dbReference>
<proteinExistence type="predicted"/>
<keyword evidence="4" id="KW-1185">Reference proteome</keyword>
<keyword evidence="1" id="KW-0732">Signal</keyword>
<gene>
    <name evidence="3" type="ORF">SAMN04488542_12648</name>
</gene>
<dbReference type="OrthoDB" id="7182479at2"/>
<evidence type="ECO:0000256" key="1">
    <source>
        <dbReference type="SAM" id="SignalP"/>
    </source>
</evidence>
<evidence type="ECO:0000313" key="4">
    <source>
        <dbReference type="Proteomes" id="UP000198972"/>
    </source>
</evidence>
<dbReference type="SUPFAM" id="SSF49785">
    <property type="entry name" value="Galactose-binding domain-like"/>
    <property type="match status" value="1"/>
</dbReference>
<evidence type="ECO:0000259" key="2">
    <source>
        <dbReference type="Pfam" id="PF00754"/>
    </source>
</evidence>
<dbReference type="Pfam" id="PF00754">
    <property type="entry name" value="F5_F8_type_C"/>
    <property type="match status" value="1"/>
</dbReference>
<reference evidence="3 4" key="1">
    <citation type="submission" date="2016-10" db="EMBL/GenBank/DDBJ databases">
        <authorList>
            <person name="de Groot N.N."/>
        </authorList>
    </citation>
    <scope>NUCLEOTIDE SEQUENCE [LARGE SCALE GENOMIC DNA]</scope>
    <source>
        <strain evidence="3 4">DSM 28129</strain>
    </source>
</reference>
<dbReference type="RefSeq" id="WP_091234323.1">
    <property type="nucleotide sequence ID" value="NZ_FNBG01000026.1"/>
</dbReference>